<dbReference type="EMBL" id="UINC01147764">
    <property type="protein sequence ID" value="SVD39278.1"/>
    <property type="molecule type" value="Genomic_DNA"/>
</dbReference>
<evidence type="ECO:0000259" key="1">
    <source>
        <dbReference type="Pfam" id="PF12282"/>
    </source>
</evidence>
<evidence type="ECO:0000313" key="2">
    <source>
        <dbReference type="EMBL" id="SVD39278.1"/>
    </source>
</evidence>
<feature type="domain" description="Histidine kinase PdtaS GAF" evidence="1">
    <location>
        <begin position="4"/>
        <end position="96"/>
    </location>
</feature>
<protein>
    <recommendedName>
        <fullName evidence="1">Histidine kinase PdtaS GAF domain-containing protein</fullName>
    </recommendedName>
</protein>
<sequence>MASLEELAKENSNLEDDLISYLQDLTRSWGLLADLSFSDLLLYLPTKESPVDSFVLLAHVRPTTSTTLYRADLVGQKFEAQSRPLLSEAFANAQISKG</sequence>
<dbReference type="InterPro" id="IPR022066">
    <property type="entry name" value="PdtaS_GAF"/>
</dbReference>
<gene>
    <name evidence="2" type="ORF">METZ01_LOCUS392132</name>
</gene>
<feature type="non-terminal residue" evidence="2">
    <location>
        <position position="98"/>
    </location>
</feature>
<reference evidence="2" key="1">
    <citation type="submission" date="2018-05" db="EMBL/GenBank/DDBJ databases">
        <authorList>
            <person name="Lanie J.A."/>
            <person name="Ng W.-L."/>
            <person name="Kazmierczak K.M."/>
            <person name="Andrzejewski T.M."/>
            <person name="Davidsen T.M."/>
            <person name="Wayne K.J."/>
            <person name="Tettelin H."/>
            <person name="Glass J.I."/>
            <person name="Rusch D."/>
            <person name="Podicherti R."/>
            <person name="Tsui H.-C.T."/>
            <person name="Winkler M.E."/>
        </authorList>
    </citation>
    <scope>NUCLEOTIDE SEQUENCE</scope>
</reference>
<organism evidence="2">
    <name type="scientific">marine metagenome</name>
    <dbReference type="NCBI Taxonomy" id="408172"/>
    <lineage>
        <taxon>unclassified sequences</taxon>
        <taxon>metagenomes</taxon>
        <taxon>ecological metagenomes</taxon>
    </lineage>
</organism>
<accession>A0A382V022</accession>
<dbReference type="Pfam" id="PF12282">
    <property type="entry name" value="GAF_PdtaS"/>
    <property type="match status" value="1"/>
</dbReference>
<dbReference type="InterPro" id="IPR038424">
    <property type="entry name" value="H_kinase_PdtaS_GAF_sf"/>
</dbReference>
<name>A0A382V022_9ZZZZ</name>
<proteinExistence type="predicted"/>
<dbReference type="Gene3D" id="3.30.450.280">
    <property type="entry name" value="GAF domain"/>
    <property type="match status" value="1"/>
</dbReference>
<dbReference type="AlphaFoldDB" id="A0A382V022"/>